<keyword evidence="5 6" id="KW-0119">Carbohydrate metabolism</keyword>
<dbReference type="Gene3D" id="3.40.50.10940">
    <property type="match status" value="1"/>
</dbReference>
<keyword evidence="1 6" id="KW-0479">Metal-binding</keyword>
<dbReference type="HAMAP" id="MF_00519">
    <property type="entry name" value="Arabinose_Isome"/>
    <property type="match status" value="1"/>
</dbReference>
<dbReference type="Proteomes" id="UP000241986">
    <property type="component" value="Unassembled WGS sequence"/>
</dbReference>
<comment type="similarity">
    <text evidence="6">Belongs to the arabinose isomerase family.</text>
</comment>
<proteinExistence type="inferred from homology"/>
<evidence type="ECO:0000259" key="8">
    <source>
        <dbReference type="Pfam" id="PF11762"/>
    </source>
</evidence>
<organism evidence="10 11">
    <name type="scientific">Aeromonas veronii</name>
    <dbReference type="NCBI Taxonomy" id="654"/>
    <lineage>
        <taxon>Bacteria</taxon>
        <taxon>Pseudomonadati</taxon>
        <taxon>Pseudomonadota</taxon>
        <taxon>Gammaproteobacteria</taxon>
        <taxon>Aeromonadales</taxon>
        <taxon>Aeromonadaceae</taxon>
        <taxon>Aeromonas</taxon>
    </lineage>
</organism>
<comment type="cofactor">
    <cofactor evidence="6">
        <name>Mn(2+)</name>
        <dbReference type="ChEBI" id="CHEBI:29035"/>
    </cofactor>
    <text evidence="6">Binds 1 Mn(2+) ion per subunit.</text>
</comment>
<evidence type="ECO:0000259" key="9">
    <source>
        <dbReference type="Pfam" id="PF24856"/>
    </source>
</evidence>
<dbReference type="CDD" id="cd03557">
    <property type="entry name" value="L-arabinose_isomerase"/>
    <property type="match status" value="1"/>
</dbReference>
<dbReference type="Pfam" id="PF02610">
    <property type="entry name" value="AraA_N"/>
    <property type="match status" value="1"/>
</dbReference>
<dbReference type="AlphaFoldDB" id="A0A2T4N5E7"/>
<dbReference type="PIRSF" id="PIRSF001478">
    <property type="entry name" value="L-ara_isomerase"/>
    <property type="match status" value="1"/>
</dbReference>
<dbReference type="InterPro" id="IPR003762">
    <property type="entry name" value="Lara_isomerase"/>
</dbReference>
<dbReference type="GO" id="GO:0005829">
    <property type="term" value="C:cytosol"/>
    <property type="evidence" value="ECO:0007669"/>
    <property type="project" value="TreeGrafter"/>
</dbReference>
<dbReference type="GO" id="GO:0008733">
    <property type="term" value="F:L-arabinose isomerase activity"/>
    <property type="evidence" value="ECO:0007669"/>
    <property type="project" value="UniProtKB-UniRule"/>
</dbReference>
<dbReference type="PANTHER" id="PTHR38464:SF1">
    <property type="entry name" value="L-ARABINOSE ISOMERASE"/>
    <property type="match status" value="1"/>
</dbReference>
<protein>
    <recommendedName>
        <fullName evidence="6">L-arabinose isomerase</fullName>
        <ecNumber evidence="6">5.3.1.4</ecNumber>
    </recommendedName>
</protein>
<evidence type="ECO:0000313" key="10">
    <source>
        <dbReference type="EMBL" id="PTH82060.1"/>
    </source>
</evidence>
<feature type="binding site" evidence="6">
    <location>
        <position position="306"/>
    </location>
    <ligand>
        <name>Mn(2+)</name>
        <dbReference type="ChEBI" id="CHEBI:29035"/>
    </ligand>
</feature>
<evidence type="ECO:0000256" key="3">
    <source>
        <dbReference type="ARBA" id="ARBA00023211"/>
    </source>
</evidence>
<dbReference type="InterPro" id="IPR004216">
    <property type="entry name" value="Fuc/Ara_isomerase_C"/>
</dbReference>
<dbReference type="InterPro" id="IPR055390">
    <property type="entry name" value="AraA_central"/>
</dbReference>
<accession>A0A2T4N5E7</accession>
<dbReference type="Pfam" id="PF11762">
    <property type="entry name" value="Arabinose_Iso_C"/>
    <property type="match status" value="1"/>
</dbReference>
<comment type="function">
    <text evidence="6">Catalyzes the conversion of L-arabinose to L-ribulose.</text>
</comment>
<dbReference type="Pfam" id="PF24856">
    <property type="entry name" value="AraA_central"/>
    <property type="match status" value="1"/>
</dbReference>
<keyword evidence="4 6" id="KW-0413">Isomerase</keyword>
<dbReference type="NCBIfam" id="NF002795">
    <property type="entry name" value="PRK02929.1"/>
    <property type="match status" value="1"/>
</dbReference>
<evidence type="ECO:0000259" key="7">
    <source>
        <dbReference type="Pfam" id="PF02610"/>
    </source>
</evidence>
<dbReference type="InterPro" id="IPR055389">
    <property type="entry name" value="AraA_N"/>
</dbReference>
<dbReference type="SUPFAM" id="SSF53743">
    <property type="entry name" value="FucI/AraA N-terminal and middle domains"/>
    <property type="match status" value="1"/>
</dbReference>
<evidence type="ECO:0000256" key="6">
    <source>
        <dbReference type="HAMAP-Rule" id="MF_00519"/>
    </source>
</evidence>
<feature type="binding site" evidence="6">
    <location>
        <position position="350"/>
    </location>
    <ligand>
        <name>Mn(2+)</name>
        <dbReference type="ChEBI" id="CHEBI:29035"/>
    </ligand>
</feature>
<evidence type="ECO:0000256" key="1">
    <source>
        <dbReference type="ARBA" id="ARBA00022723"/>
    </source>
</evidence>
<feature type="domain" description="L-arabinose isomerase central" evidence="9">
    <location>
        <begin position="177"/>
        <end position="324"/>
    </location>
</feature>
<gene>
    <name evidence="6" type="primary">araA</name>
    <name evidence="10" type="ORF">DAA48_05730</name>
</gene>
<reference evidence="10 11" key="1">
    <citation type="submission" date="2018-03" db="EMBL/GenBank/DDBJ databases">
        <title>Aeromonas veronii whole genome sequencing and analysis.</title>
        <authorList>
            <person name="Xie H."/>
            <person name="Liu T."/>
            <person name="Wang K."/>
        </authorList>
    </citation>
    <scope>NUCLEOTIDE SEQUENCE [LARGE SCALE GENOMIC DNA]</scope>
    <source>
        <strain evidence="10 11">XH.VA.1</strain>
    </source>
</reference>
<evidence type="ECO:0000256" key="4">
    <source>
        <dbReference type="ARBA" id="ARBA00023235"/>
    </source>
</evidence>
<keyword evidence="2 6" id="KW-0054">Arabinose catabolism</keyword>
<evidence type="ECO:0000256" key="2">
    <source>
        <dbReference type="ARBA" id="ARBA00022935"/>
    </source>
</evidence>
<feature type="domain" description="L-arabinose isomerase N-terminal" evidence="7">
    <location>
        <begin position="8"/>
        <end position="173"/>
    </location>
</feature>
<name>A0A2T4N5E7_AERVE</name>
<comment type="catalytic activity">
    <reaction evidence="6">
        <text>beta-L-arabinopyranose = L-ribulose</text>
        <dbReference type="Rhea" id="RHEA:14821"/>
        <dbReference type="ChEBI" id="CHEBI:16880"/>
        <dbReference type="ChEBI" id="CHEBI:40886"/>
        <dbReference type="EC" id="5.3.1.4"/>
    </reaction>
</comment>
<keyword evidence="3 6" id="KW-0464">Manganese</keyword>
<sequence>MELMKQLEVWFLVGSQHLYGAATLKQVADHAHTITSQLNERAGLPVKIVLKPTGTTLDEISAVARDANHDQHCIGLMVWMHTFSPAKMWIPALSQLQKPLLQFHTQFNRDLPWSEIDMDFMNLNQTAHGGREFGFMGARLRLPRTVVVGHWQDEEAHRKLGNWMRVVAAIHDSRHLKIARFGDNMRNVAVTEGDKIEAQIQFGYQVNYHPVGDLVKVIDAIPASDIEALLVEYEETYTLTEAVQAGGPLRASLYEAARQELGMKKFLTDGGFGAFTTTFEDLHGLHQLPGLACQRLMQQGFGFGAEGDWKTAALLRTLKVMGAGLVGGTSFMEDYTYHLEAGNNLVLGAHMLEVCPSIAAGKPVLDAQHLGIGKKADPARLLFAAPAGKAVNASLIDLGNRFRLVVNQLEVVDLPEAMPKLPVASALWQPMPDLQTSAEAWILAGAAHHSVFTQSVDIAQLRTFADIMGIEFVVIDEHTRIPELKQTLLWNEVYYKVCN</sequence>
<dbReference type="GO" id="GO:0019569">
    <property type="term" value="P:L-arabinose catabolic process to D-xylulose 5-phosphate"/>
    <property type="evidence" value="ECO:0007669"/>
    <property type="project" value="UniProtKB-UniRule"/>
</dbReference>
<comment type="pathway">
    <text evidence="6">Carbohydrate degradation; L-arabinose degradation via L-ribulose; D-xylulose 5-phosphate from L-arabinose (bacterial route): step 1/3.</text>
</comment>
<dbReference type="EC" id="5.3.1.4" evidence="6"/>
<dbReference type="InterPro" id="IPR009015">
    <property type="entry name" value="Fucose_isomerase_N/cen_sf"/>
</dbReference>
<dbReference type="UniPathway" id="UPA00145">
    <property type="reaction ID" value="UER00565"/>
</dbReference>
<feature type="domain" description="L-arabinose isomerase C-terminal" evidence="8">
    <location>
        <begin position="328"/>
        <end position="471"/>
    </location>
</feature>
<feature type="binding site" evidence="6">
    <location>
        <position position="333"/>
    </location>
    <ligand>
        <name>Mn(2+)</name>
        <dbReference type="ChEBI" id="CHEBI:29035"/>
    </ligand>
</feature>
<feature type="binding site" evidence="6">
    <location>
        <position position="449"/>
    </location>
    <ligand>
        <name>Mn(2+)</name>
        <dbReference type="ChEBI" id="CHEBI:29035"/>
    </ligand>
</feature>
<dbReference type="RefSeq" id="WP_107682779.1">
    <property type="nucleotide sequence ID" value="NZ_CAWQUB010000001.1"/>
</dbReference>
<evidence type="ECO:0000313" key="11">
    <source>
        <dbReference type="Proteomes" id="UP000241986"/>
    </source>
</evidence>
<evidence type="ECO:0000256" key="5">
    <source>
        <dbReference type="ARBA" id="ARBA00023277"/>
    </source>
</evidence>
<dbReference type="SUPFAM" id="SSF50443">
    <property type="entry name" value="FucI/AraA C-terminal domain-like"/>
    <property type="match status" value="1"/>
</dbReference>
<dbReference type="EMBL" id="PZKL01000015">
    <property type="protein sequence ID" value="PTH82060.1"/>
    <property type="molecule type" value="Genomic_DNA"/>
</dbReference>
<comment type="caution">
    <text evidence="10">The sequence shown here is derived from an EMBL/GenBank/DDBJ whole genome shotgun (WGS) entry which is preliminary data.</text>
</comment>
<dbReference type="PANTHER" id="PTHR38464">
    <property type="entry name" value="L-ARABINOSE ISOMERASE"/>
    <property type="match status" value="1"/>
</dbReference>
<dbReference type="GO" id="GO:0030145">
    <property type="term" value="F:manganese ion binding"/>
    <property type="evidence" value="ECO:0007669"/>
    <property type="project" value="UniProtKB-UniRule"/>
</dbReference>
<dbReference type="InterPro" id="IPR024664">
    <property type="entry name" value="Ara_Isoase_C"/>
</dbReference>
<dbReference type="InterPro" id="IPR038583">
    <property type="entry name" value="AraA_N_sf"/>
</dbReference>